<evidence type="ECO:0000256" key="4">
    <source>
        <dbReference type="RuleBase" id="RU003345"/>
    </source>
</evidence>
<dbReference type="PANTHER" id="PTHR43353:SF5">
    <property type="entry name" value="SUCCINATE-SEMIALDEHYDE DEHYDROGENASE, MITOCHONDRIAL"/>
    <property type="match status" value="1"/>
</dbReference>
<dbReference type="InterPro" id="IPR016161">
    <property type="entry name" value="Ald_DH/histidinol_DH"/>
</dbReference>
<dbReference type="InterPro" id="IPR016163">
    <property type="entry name" value="Ald_DH_C"/>
</dbReference>
<sequence>MIEIMQKNLLKTQAFVDGEWVDADNGKTFDVYNPATGEKIASCADLSANEAQHAIERSNNAFVKWRKTTAKHRASLLRKWYELVMENQEDLAQILTAEQGKALLESRGEIAYGASYIEWFAEEAKRSYGDVLPTVSDDRRLLTIKQPVGVVSAITPWNFPTAMITRKASPALAAGCTIVIKPAAETPLSALALAELARQAGIPDGVINVITSTNSREVGLELTTNPLVKKVTFTGSTPVGKILLTQAAQTVKKVSMELGGNAPVLVFEDADLEQAANGALFAKFRNCGQTCTCANRIIVHENVYDEFVDIFTAKVKALKQGNGVEDGVEIGPLINEKAVNDVNALMEDACDQGATAIITHQLDDTLKGSFYPPTILTNVSPKARVFSEEIFGPVAPIFKFSSDEEGIALANDTEYGLASYIYTKDYTRIWKVSEELEYGMVGINETSIAADVIPFGGVKESGLGREGSKYGLDDFTEMKYLCMGGM</sequence>
<evidence type="ECO:0000259" key="5">
    <source>
        <dbReference type="Pfam" id="PF00171"/>
    </source>
</evidence>
<dbReference type="PROSITE" id="PS00687">
    <property type="entry name" value="ALDEHYDE_DEHYDR_GLU"/>
    <property type="match status" value="1"/>
</dbReference>
<evidence type="ECO:0000256" key="3">
    <source>
        <dbReference type="PROSITE-ProRule" id="PRU10007"/>
    </source>
</evidence>
<dbReference type="Gene3D" id="3.40.309.10">
    <property type="entry name" value="Aldehyde Dehydrogenase, Chain A, domain 2"/>
    <property type="match status" value="1"/>
</dbReference>
<dbReference type="EMBL" id="JADEYS010000012">
    <property type="protein sequence ID" value="MBE9398069.1"/>
    <property type="molecule type" value="Genomic_DNA"/>
</dbReference>
<evidence type="ECO:0000256" key="1">
    <source>
        <dbReference type="ARBA" id="ARBA00009986"/>
    </source>
</evidence>
<dbReference type="InterPro" id="IPR050740">
    <property type="entry name" value="Aldehyde_DH_Superfamily"/>
</dbReference>
<comment type="similarity">
    <text evidence="1 4">Belongs to the aldehyde dehydrogenase family.</text>
</comment>
<dbReference type="Pfam" id="PF00171">
    <property type="entry name" value="Aldedh"/>
    <property type="match status" value="1"/>
</dbReference>
<dbReference type="Gene3D" id="3.40.605.10">
    <property type="entry name" value="Aldehyde Dehydrogenase, Chain A, domain 1"/>
    <property type="match status" value="1"/>
</dbReference>
<accession>A0A8J7JZS3</accession>
<dbReference type="RefSeq" id="WP_193953707.1">
    <property type="nucleotide sequence ID" value="NZ_JADEYS010000012.1"/>
</dbReference>
<protein>
    <submittedName>
        <fullName evidence="6">NAD-dependent succinate-semialdehyde dehydrogenase</fullName>
    </submittedName>
</protein>
<evidence type="ECO:0000313" key="7">
    <source>
        <dbReference type="Proteomes" id="UP000640333"/>
    </source>
</evidence>
<dbReference type="FunFam" id="3.40.605.10:FF:000005">
    <property type="entry name" value="Succinate-semialdehyde dehydrogenase I"/>
    <property type="match status" value="1"/>
</dbReference>
<dbReference type="FunFam" id="3.40.309.10:FF:000004">
    <property type="entry name" value="Succinate-semialdehyde dehydrogenase I"/>
    <property type="match status" value="1"/>
</dbReference>
<name>A0A8J7JZS3_9GAMM</name>
<dbReference type="NCBIfam" id="TIGR01780">
    <property type="entry name" value="SSADH"/>
    <property type="match status" value="1"/>
</dbReference>
<dbReference type="InterPro" id="IPR015590">
    <property type="entry name" value="Aldehyde_DH_dom"/>
</dbReference>
<keyword evidence="7" id="KW-1185">Reference proteome</keyword>
<keyword evidence="2 4" id="KW-0560">Oxidoreductase</keyword>
<organism evidence="6 7">
    <name type="scientific">Pontibacterium sinense</name>
    <dbReference type="NCBI Taxonomy" id="2781979"/>
    <lineage>
        <taxon>Bacteria</taxon>
        <taxon>Pseudomonadati</taxon>
        <taxon>Pseudomonadota</taxon>
        <taxon>Gammaproteobacteria</taxon>
        <taxon>Oceanospirillales</taxon>
        <taxon>Oceanospirillaceae</taxon>
        <taxon>Pontibacterium</taxon>
    </lineage>
</organism>
<dbReference type="PROSITE" id="PS00070">
    <property type="entry name" value="ALDEHYDE_DEHYDR_CYS"/>
    <property type="match status" value="1"/>
</dbReference>
<dbReference type="InterPro" id="IPR016162">
    <property type="entry name" value="Ald_DH_N"/>
</dbReference>
<dbReference type="InterPro" id="IPR010102">
    <property type="entry name" value="Succ_semiAld_DH"/>
</dbReference>
<dbReference type="SUPFAM" id="SSF53720">
    <property type="entry name" value="ALDH-like"/>
    <property type="match status" value="1"/>
</dbReference>
<dbReference type="GO" id="GO:0004777">
    <property type="term" value="F:succinate-semialdehyde dehydrogenase (NAD+) activity"/>
    <property type="evidence" value="ECO:0007669"/>
    <property type="project" value="TreeGrafter"/>
</dbReference>
<feature type="active site" evidence="3">
    <location>
        <position position="257"/>
    </location>
</feature>
<dbReference type="AlphaFoldDB" id="A0A8J7JZS3"/>
<dbReference type="InterPro" id="IPR016160">
    <property type="entry name" value="Ald_DH_CS_CYS"/>
</dbReference>
<dbReference type="Proteomes" id="UP000640333">
    <property type="component" value="Unassembled WGS sequence"/>
</dbReference>
<dbReference type="PANTHER" id="PTHR43353">
    <property type="entry name" value="SUCCINATE-SEMIALDEHYDE DEHYDROGENASE, MITOCHONDRIAL"/>
    <property type="match status" value="1"/>
</dbReference>
<dbReference type="CDD" id="cd07103">
    <property type="entry name" value="ALDH_F5_SSADH_GabD"/>
    <property type="match status" value="1"/>
</dbReference>
<dbReference type="GO" id="GO:0009450">
    <property type="term" value="P:gamma-aminobutyric acid catabolic process"/>
    <property type="evidence" value="ECO:0007669"/>
    <property type="project" value="InterPro"/>
</dbReference>
<feature type="domain" description="Aldehyde dehydrogenase" evidence="5">
    <location>
        <begin position="20"/>
        <end position="480"/>
    </location>
</feature>
<comment type="caution">
    <text evidence="6">The sequence shown here is derived from an EMBL/GenBank/DDBJ whole genome shotgun (WGS) entry which is preliminary data.</text>
</comment>
<evidence type="ECO:0000256" key="2">
    <source>
        <dbReference type="ARBA" id="ARBA00023002"/>
    </source>
</evidence>
<evidence type="ECO:0000313" key="6">
    <source>
        <dbReference type="EMBL" id="MBE9398069.1"/>
    </source>
</evidence>
<dbReference type="InterPro" id="IPR029510">
    <property type="entry name" value="Ald_DH_CS_GLU"/>
</dbReference>
<reference evidence="6" key="1">
    <citation type="submission" date="2020-10" db="EMBL/GenBank/DDBJ databases">
        <title>Bacterium isolated from coastal waters sediment.</title>
        <authorList>
            <person name="Chen R.-J."/>
            <person name="Lu D.-C."/>
            <person name="Zhu K.-L."/>
            <person name="Du Z.-J."/>
        </authorList>
    </citation>
    <scope>NUCLEOTIDE SEQUENCE</scope>
    <source>
        <strain evidence="6">N1Y112</strain>
    </source>
</reference>
<gene>
    <name evidence="6" type="ORF">IOQ59_12445</name>
</gene>
<proteinExistence type="inferred from homology"/>